<evidence type="ECO:0000313" key="3">
    <source>
        <dbReference type="Proteomes" id="UP000193719"/>
    </source>
</evidence>
<reference evidence="2 3" key="2">
    <citation type="submission" date="2016-08" db="EMBL/GenBank/DDBJ databases">
        <title>Pervasive Adenine N6-methylation of Active Genes in Fungi.</title>
        <authorList>
            <consortium name="DOE Joint Genome Institute"/>
            <person name="Mondo S.J."/>
            <person name="Dannebaum R.O."/>
            <person name="Kuo R.C."/>
            <person name="Labutti K."/>
            <person name="Haridas S."/>
            <person name="Kuo A."/>
            <person name="Salamov A."/>
            <person name="Ahrendt S.R."/>
            <person name="Lipzen A."/>
            <person name="Sullivan W."/>
            <person name="Andreopoulos W.B."/>
            <person name="Clum A."/>
            <person name="Lindquist E."/>
            <person name="Daum C."/>
            <person name="Ramamoorthy G.K."/>
            <person name="Gryganskyi A."/>
            <person name="Culley D."/>
            <person name="Magnuson J.K."/>
            <person name="James T.Y."/>
            <person name="O'Malley M.A."/>
            <person name="Stajich J.E."/>
            <person name="Spatafora J.W."/>
            <person name="Visel A."/>
            <person name="Grigoriev I.V."/>
        </authorList>
    </citation>
    <scope>NUCLEOTIDE SEQUENCE [LARGE SCALE GENOMIC DNA]</scope>
    <source>
        <strain evidence="3">finn</strain>
    </source>
</reference>
<dbReference type="Pfam" id="PF00240">
    <property type="entry name" value="ubiquitin"/>
    <property type="match status" value="1"/>
</dbReference>
<evidence type="ECO:0000313" key="2">
    <source>
        <dbReference type="EMBL" id="ORX43357.1"/>
    </source>
</evidence>
<organism evidence="2 3">
    <name type="scientific">Piromyces finnis</name>
    <dbReference type="NCBI Taxonomy" id="1754191"/>
    <lineage>
        <taxon>Eukaryota</taxon>
        <taxon>Fungi</taxon>
        <taxon>Fungi incertae sedis</taxon>
        <taxon>Chytridiomycota</taxon>
        <taxon>Chytridiomycota incertae sedis</taxon>
        <taxon>Neocallimastigomycetes</taxon>
        <taxon>Neocallimastigales</taxon>
        <taxon>Neocallimastigaceae</taxon>
        <taxon>Piromyces</taxon>
    </lineage>
</organism>
<dbReference type="AlphaFoldDB" id="A0A1Y1UY60"/>
<dbReference type="EMBL" id="MCFH01000053">
    <property type="protein sequence ID" value="ORX43357.1"/>
    <property type="molecule type" value="Genomic_DNA"/>
</dbReference>
<dbReference type="Gene3D" id="3.10.20.90">
    <property type="entry name" value="Phosphatidylinositol 3-kinase Catalytic Subunit, Chain A, domain 1"/>
    <property type="match status" value="1"/>
</dbReference>
<dbReference type="Proteomes" id="UP000193719">
    <property type="component" value="Unassembled WGS sequence"/>
</dbReference>
<dbReference type="STRING" id="1754191.A0A1Y1UY60"/>
<reference evidence="2 3" key="1">
    <citation type="submission" date="2016-08" db="EMBL/GenBank/DDBJ databases">
        <title>Genomes of anaerobic fungi encode conserved fungal cellulosomes for biomass hydrolysis.</title>
        <authorList>
            <consortium name="DOE Joint Genome Institute"/>
            <person name="Haitjema C.H."/>
            <person name="Gilmore S.P."/>
            <person name="Henske J.K."/>
            <person name="Solomon K.V."/>
            <person name="De Groot R."/>
            <person name="Kuo A."/>
            <person name="Mondo S.J."/>
            <person name="Salamov A.A."/>
            <person name="Labutti K."/>
            <person name="Zhao Z."/>
            <person name="Chiniquy J."/>
            <person name="Barry K."/>
            <person name="Brewer H.M."/>
            <person name="Purvine S.O."/>
            <person name="Wright A.T."/>
            <person name="Boxma B."/>
            <person name="Van Alen T."/>
            <person name="Hackstein J.H."/>
            <person name="Baker S.E."/>
            <person name="Grigoriev I.V."/>
            <person name="O'Malley M.A."/>
        </authorList>
    </citation>
    <scope>NUCLEOTIDE SEQUENCE [LARGE SCALE GENOMIC DNA]</scope>
    <source>
        <strain evidence="3">finn</strain>
    </source>
</reference>
<keyword evidence="3" id="KW-1185">Reference proteome</keyword>
<gene>
    <name evidence="2" type="ORF">BCR36DRAFT_586640</name>
</gene>
<evidence type="ECO:0000259" key="1">
    <source>
        <dbReference type="PROSITE" id="PS50053"/>
    </source>
</evidence>
<feature type="domain" description="Ubiquitin-like" evidence="1">
    <location>
        <begin position="7"/>
        <end position="82"/>
    </location>
</feature>
<dbReference type="InterPro" id="IPR000626">
    <property type="entry name" value="Ubiquitin-like_dom"/>
</dbReference>
<comment type="caution">
    <text evidence="2">The sequence shown here is derived from an EMBL/GenBank/DDBJ whole genome shotgun (WGS) entry which is preliminary data.</text>
</comment>
<name>A0A1Y1UY60_9FUNG</name>
<protein>
    <recommendedName>
        <fullName evidence="1">Ubiquitin-like domain-containing protein</fullName>
    </recommendedName>
</protein>
<dbReference type="InterPro" id="IPR029071">
    <property type="entry name" value="Ubiquitin-like_domsf"/>
</dbReference>
<dbReference type="SUPFAM" id="SSF54236">
    <property type="entry name" value="Ubiquitin-like"/>
    <property type="match status" value="1"/>
</dbReference>
<dbReference type="PANTHER" id="PTHR47725">
    <property type="entry name" value="OS03G0364000 PROTEIN"/>
    <property type="match status" value="1"/>
</dbReference>
<dbReference type="PANTHER" id="PTHR47725:SF2">
    <property type="entry name" value="UBIQUITIN-LIKE DOMAIN-CONTAINING PROTEIN"/>
    <property type="match status" value="1"/>
</dbReference>
<dbReference type="OrthoDB" id="428577at2759"/>
<proteinExistence type="predicted"/>
<dbReference type="PROSITE" id="PS50053">
    <property type="entry name" value="UBIQUITIN_2"/>
    <property type="match status" value="1"/>
</dbReference>
<accession>A0A1Y1UY60</accession>
<sequence>MTETCCIKVKRQKTVIFIEAYVSDTILTIKNKICKALRNEKEPSNIRLQLESHRIPNEQYSSLDDDATIEELGLNSNTVLYMTFWISKNAGTGEWESIDIPKYEPAE</sequence>